<protein>
    <submittedName>
        <fullName evidence="1">Uncharacterized protein</fullName>
    </submittedName>
</protein>
<accession>A0A1G7N5P8</accession>
<dbReference type="Proteomes" id="UP000198994">
    <property type="component" value="Unassembled WGS sequence"/>
</dbReference>
<sequence>MIQMKDIGALITALRAAGNAALTAGGAGDNTAVPGVILDRAAIGMPQSGLLAIPFTATLAAGETLSVTYTVQEGEAADLADAATLVTGTVVAATGPAGGGTVTGCLELDVKLRAGGRYVRVSYTPDLSAADTDTAALSALLICGGMDRLPQ</sequence>
<dbReference type="EMBL" id="FNAV01000052">
    <property type="protein sequence ID" value="SDF69292.1"/>
    <property type="molecule type" value="Genomic_DNA"/>
</dbReference>
<dbReference type="STRING" id="282683.SAMN04488105_1527"/>
<dbReference type="OrthoDB" id="7867527at2"/>
<proteinExistence type="predicted"/>
<evidence type="ECO:0000313" key="2">
    <source>
        <dbReference type="Proteomes" id="UP000198994"/>
    </source>
</evidence>
<reference evidence="2" key="1">
    <citation type="submission" date="2016-10" db="EMBL/GenBank/DDBJ databases">
        <authorList>
            <person name="Varghese N."/>
            <person name="Submissions S."/>
        </authorList>
    </citation>
    <scope>NUCLEOTIDE SEQUENCE [LARGE SCALE GENOMIC DNA]</scope>
    <source>
        <strain evidence="2">DSM 10146</strain>
    </source>
</reference>
<dbReference type="AlphaFoldDB" id="A0A1G7N5P8"/>
<keyword evidence="2" id="KW-1185">Reference proteome</keyword>
<gene>
    <name evidence="1" type="ORF">SAMN04488105_1527</name>
</gene>
<dbReference type="RefSeq" id="WP_089964294.1">
    <property type="nucleotide sequence ID" value="NZ_FNAV01000052.1"/>
</dbReference>
<name>A0A1G7N5P8_9RHOB</name>
<evidence type="ECO:0000313" key="1">
    <source>
        <dbReference type="EMBL" id="SDF69292.1"/>
    </source>
</evidence>
<organism evidence="1 2">
    <name type="scientific">Salipiger thiooxidans</name>
    <dbReference type="NCBI Taxonomy" id="282683"/>
    <lineage>
        <taxon>Bacteria</taxon>
        <taxon>Pseudomonadati</taxon>
        <taxon>Pseudomonadota</taxon>
        <taxon>Alphaproteobacteria</taxon>
        <taxon>Rhodobacterales</taxon>
        <taxon>Roseobacteraceae</taxon>
        <taxon>Salipiger</taxon>
    </lineage>
</organism>